<dbReference type="AlphaFoldDB" id="R6WTM5"/>
<gene>
    <name evidence="1" type="ORF">BN587_01937</name>
</gene>
<dbReference type="HOGENOM" id="CLU_3046394_0_0_9"/>
<reference evidence="1" key="1">
    <citation type="submission" date="2012-11" db="EMBL/GenBank/DDBJ databases">
        <title>Dependencies among metagenomic species, viruses, plasmids and units of genetic variation.</title>
        <authorList>
            <person name="Nielsen H.B."/>
            <person name="Almeida M."/>
            <person name="Juncker A.S."/>
            <person name="Rasmussen S."/>
            <person name="Li J."/>
            <person name="Sunagawa S."/>
            <person name="Plichta D."/>
            <person name="Gautier L."/>
            <person name="Le Chatelier E."/>
            <person name="Peletier E."/>
            <person name="Bonde I."/>
            <person name="Nielsen T."/>
            <person name="Manichanh C."/>
            <person name="Arumugam M."/>
            <person name="Batto J."/>
            <person name="Santos M.B.Q.D."/>
            <person name="Blom N."/>
            <person name="Borruel N."/>
            <person name="Burgdorf K.S."/>
            <person name="Boumezbeur F."/>
            <person name="Casellas F."/>
            <person name="Dore J."/>
            <person name="Guarner F."/>
            <person name="Hansen T."/>
            <person name="Hildebrand F."/>
            <person name="Kaas R.S."/>
            <person name="Kennedy S."/>
            <person name="Kristiansen K."/>
            <person name="Kultima J.R."/>
            <person name="Leonard P."/>
            <person name="Levenez F."/>
            <person name="Lund O."/>
            <person name="Moumen B."/>
            <person name="Le Paslier D."/>
            <person name="Pons N."/>
            <person name="Pedersen O."/>
            <person name="Prifti E."/>
            <person name="Qin J."/>
            <person name="Raes J."/>
            <person name="Tap J."/>
            <person name="Tims S."/>
            <person name="Ussery D.W."/>
            <person name="Yamada T."/>
            <person name="MetaHit consortium"/>
            <person name="Renault P."/>
            <person name="Sicheritz-Ponten T."/>
            <person name="Bork P."/>
            <person name="Wang J."/>
            <person name="Brunak S."/>
            <person name="Ehrlich S.D."/>
        </authorList>
    </citation>
    <scope>NUCLEOTIDE SEQUENCE [LARGE SCALE GENOMIC DNA]</scope>
</reference>
<evidence type="ECO:0000313" key="2">
    <source>
        <dbReference type="Proteomes" id="UP000014937"/>
    </source>
</evidence>
<proteinExistence type="predicted"/>
<evidence type="ECO:0000313" key="1">
    <source>
        <dbReference type="EMBL" id="CDD10304.1"/>
    </source>
</evidence>
<protein>
    <submittedName>
        <fullName evidence="1">Uncharacterized protein</fullName>
    </submittedName>
</protein>
<dbReference type="RefSeq" id="WP_021720969.1">
    <property type="nucleotide sequence ID" value="NZ_FR892819.1"/>
</dbReference>
<comment type="caution">
    <text evidence="1">The sequence shown here is derived from an EMBL/GenBank/DDBJ whole genome shotgun (WGS) entry which is preliminary data.</text>
</comment>
<sequence>MEVKQEVFTEKRVKRTAVDMSKLKADGLMVAAAYMQGLQAAVRLCEQQQQVVGQ</sequence>
<name>R6WTM5_9FIRM</name>
<dbReference type="EMBL" id="CBGL010000029">
    <property type="protein sequence ID" value="CDD10304.1"/>
    <property type="molecule type" value="Genomic_DNA"/>
</dbReference>
<dbReference type="Proteomes" id="UP000014937">
    <property type="component" value="Unassembled WGS sequence"/>
</dbReference>
<accession>R6WTM5</accession>
<organism evidence="1 2">
    <name type="scientific">Phascolarctobacterium succinatutens CAG:287</name>
    <dbReference type="NCBI Taxonomy" id="1263101"/>
    <lineage>
        <taxon>Bacteria</taxon>
        <taxon>Bacillati</taxon>
        <taxon>Bacillota</taxon>
        <taxon>Negativicutes</taxon>
        <taxon>Acidaminococcales</taxon>
        <taxon>Acidaminococcaceae</taxon>
        <taxon>Phascolarctobacterium</taxon>
    </lineage>
</organism>